<protein>
    <submittedName>
        <fullName evidence="3">SERPIN domain-containing protein</fullName>
    </submittedName>
</protein>
<reference evidence="3" key="2">
    <citation type="submission" date="2019-09" db="UniProtKB">
        <authorList>
            <consortium name="WormBaseParasite"/>
        </authorList>
    </citation>
    <scope>IDENTIFICATION</scope>
</reference>
<dbReference type="Proteomes" id="UP000050761">
    <property type="component" value="Unassembled WGS sequence"/>
</dbReference>
<dbReference type="EMBL" id="UZAH01025365">
    <property type="protein sequence ID" value="VDO62406.1"/>
    <property type="molecule type" value="Genomic_DNA"/>
</dbReference>
<gene>
    <name evidence="1" type="ORF">HPBE_LOCUS4796</name>
</gene>
<keyword evidence="2" id="KW-1185">Reference proteome</keyword>
<evidence type="ECO:0000313" key="1">
    <source>
        <dbReference type="EMBL" id="VDO62406.1"/>
    </source>
</evidence>
<evidence type="ECO:0000313" key="3">
    <source>
        <dbReference type="WBParaSite" id="HPBE_0000479501-mRNA-1"/>
    </source>
</evidence>
<evidence type="ECO:0000313" key="2">
    <source>
        <dbReference type="Proteomes" id="UP000050761"/>
    </source>
</evidence>
<dbReference type="AlphaFoldDB" id="A0A183FEI8"/>
<reference evidence="1 2" key="1">
    <citation type="submission" date="2018-11" db="EMBL/GenBank/DDBJ databases">
        <authorList>
            <consortium name="Pathogen Informatics"/>
        </authorList>
    </citation>
    <scope>NUCLEOTIDE SEQUENCE [LARGE SCALE GENOMIC DNA]</scope>
</reference>
<dbReference type="WBParaSite" id="HPBE_0000479501-mRNA-1">
    <property type="protein sequence ID" value="HPBE_0000479501-mRNA-1"/>
    <property type="gene ID" value="HPBE_0000479501"/>
</dbReference>
<dbReference type="OrthoDB" id="5813557at2759"/>
<proteinExistence type="predicted"/>
<accession>A0A183FEI8</accession>
<name>A0A183FEI8_HELPZ</name>
<accession>A0A3P7WNX0</accession>
<organism evidence="2 3">
    <name type="scientific">Heligmosomoides polygyrus</name>
    <name type="common">Parasitic roundworm</name>
    <dbReference type="NCBI Taxonomy" id="6339"/>
    <lineage>
        <taxon>Eukaryota</taxon>
        <taxon>Metazoa</taxon>
        <taxon>Ecdysozoa</taxon>
        <taxon>Nematoda</taxon>
        <taxon>Chromadorea</taxon>
        <taxon>Rhabditida</taxon>
        <taxon>Rhabditina</taxon>
        <taxon>Rhabditomorpha</taxon>
        <taxon>Strongyloidea</taxon>
        <taxon>Heligmosomidae</taxon>
        <taxon>Heligmosomoides</taxon>
    </lineage>
</organism>
<sequence>MERLALNLLSGARDSQFLLQLPKDGSAKFEQNKTKWQTMLNDIFTKGGLDDVMKLLNLKSATSCTMLAAVIAPVLLAFTR</sequence>